<dbReference type="CDD" id="cd11453">
    <property type="entry name" value="bHLH_AtBIM_like"/>
    <property type="match status" value="1"/>
</dbReference>
<dbReference type="SUPFAM" id="SSF47459">
    <property type="entry name" value="HLH, helix-loop-helix DNA-binding domain"/>
    <property type="match status" value="1"/>
</dbReference>
<feature type="region of interest" description="Disordered" evidence="4">
    <location>
        <begin position="232"/>
        <end position="258"/>
    </location>
</feature>
<evidence type="ECO:0000256" key="2">
    <source>
        <dbReference type="ARBA" id="ARBA00023015"/>
    </source>
</evidence>
<organism evidence="6">
    <name type="scientific">Ananas comosus var. bracteatus</name>
    <name type="common">red pineapple</name>
    <dbReference type="NCBI Taxonomy" id="296719"/>
    <lineage>
        <taxon>Eukaryota</taxon>
        <taxon>Viridiplantae</taxon>
        <taxon>Streptophyta</taxon>
        <taxon>Embryophyta</taxon>
        <taxon>Tracheophyta</taxon>
        <taxon>Spermatophyta</taxon>
        <taxon>Magnoliopsida</taxon>
        <taxon>Liliopsida</taxon>
        <taxon>Poales</taxon>
        <taxon>Bromeliaceae</taxon>
        <taxon>Bromelioideae</taxon>
        <taxon>Ananas</taxon>
    </lineage>
</organism>
<dbReference type="InterPro" id="IPR036638">
    <property type="entry name" value="HLH_DNA-bd_sf"/>
</dbReference>
<feature type="compositionally biased region" description="Low complexity" evidence="4">
    <location>
        <begin position="62"/>
        <end position="101"/>
    </location>
</feature>
<keyword evidence="2" id="KW-0805">Transcription regulation</keyword>
<dbReference type="PROSITE" id="PS50888">
    <property type="entry name" value="BHLH"/>
    <property type="match status" value="1"/>
</dbReference>
<feature type="region of interest" description="Disordered" evidence="4">
    <location>
        <begin position="480"/>
        <end position="525"/>
    </location>
</feature>
<sequence length="525" mass="58258">MELQGKKATHDFLSLYTKDSDPKPPPQGFYLKTHDFLQPLERAEEARKKERGDESAAVVPPSTCSRGASARSASATCPTPARGRRLSPSAARAPPLPGSARVQTRVRALRALGRRRGPQSASAEAKTVSFLAASSSSSPAGQWSSPFAAHVSGSASFGSVSSASRNKPGPERKQFMDAVSRSSKVSRTTTTRRRRRSLRGERPLLRIKLVVYQRCNLVPLICYRVRCENRWERPRGGNDQRPNTPRSKHSATEQRRRSKLMTGKFKLKFQILRELIPHSDQKRDKASFLLEVIEYIRFLQERVQKYESSCPEWNEDNVKMMPWNNNRSPENFISDSSQINKSGSAHAQQTLLGKINDNRIQIAHTVTSDAPNPTELNQMAGVSFKATENPPHCPDADNNTFQAQNQWLRSPLVADSAFSNEMLNQHEELAIDEGTINVSCHYSQELLTTLSQALQNSGLDLSQASISVQINLGKRAANKRSAAVSTSSPKDHNPAVNNQASEHARAGNTGQEFSEAPKRRRVDNS</sequence>
<evidence type="ECO:0000256" key="3">
    <source>
        <dbReference type="ARBA" id="ARBA00023163"/>
    </source>
</evidence>
<dbReference type="PANTHER" id="PTHR46412:SF6">
    <property type="entry name" value="TRANSCRIPTION FACTOR BIM2"/>
    <property type="match status" value="1"/>
</dbReference>
<feature type="compositionally biased region" description="Basic and acidic residues" evidence="4">
    <location>
        <begin position="1"/>
        <end position="10"/>
    </location>
</feature>
<name>A0A6V7QX84_ANACO</name>
<feature type="region of interest" description="Disordered" evidence="4">
    <location>
        <begin position="154"/>
        <end position="197"/>
    </location>
</feature>
<dbReference type="Gene3D" id="4.10.280.10">
    <property type="entry name" value="Helix-loop-helix DNA-binding domain"/>
    <property type="match status" value="1"/>
</dbReference>
<protein>
    <recommendedName>
        <fullName evidence="5">BHLH domain-containing protein</fullName>
    </recommendedName>
</protein>
<keyword evidence="3" id="KW-0804">Transcription</keyword>
<feature type="compositionally biased region" description="Low complexity" evidence="4">
    <location>
        <begin position="180"/>
        <end position="189"/>
    </location>
</feature>
<dbReference type="GO" id="GO:0046983">
    <property type="term" value="F:protein dimerization activity"/>
    <property type="evidence" value="ECO:0007669"/>
    <property type="project" value="InterPro"/>
</dbReference>
<evidence type="ECO:0000256" key="1">
    <source>
        <dbReference type="ARBA" id="ARBA00005510"/>
    </source>
</evidence>
<accession>A0A6V7QX84</accession>
<reference evidence="6" key="1">
    <citation type="submission" date="2020-07" db="EMBL/GenBank/DDBJ databases">
        <authorList>
            <person name="Lin J."/>
        </authorList>
    </citation>
    <scope>NUCLEOTIDE SEQUENCE</scope>
</reference>
<dbReference type="GO" id="GO:0003700">
    <property type="term" value="F:DNA-binding transcription factor activity"/>
    <property type="evidence" value="ECO:0007669"/>
    <property type="project" value="InterPro"/>
</dbReference>
<dbReference type="SMART" id="SM00353">
    <property type="entry name" value="HLH"/>
    <property type="match status" value="1"/>
</dbReference>
<dbReference type="EMBL" id="CAJEUB010000055">
    <property type="protein sequence ID" value="CAD1847355.1"/>
    <property type="molecule type" value="Genomic_DNA"/>
</dbReference>
<dbReference type="GO" id="GO:0006351">
    <property type="term" value="P:DNA-templated transcription"/>
    <property type="evidence" value="ECO:0007669"/>
    <property type="project" value="InterPro"/>
</dbReference>
<feature type="compositionally biased region" description="Low complexity" evidence="4">
    <location>
        <begin position="154"/>
        <end position="164"/>
    </location>
</feature>
<dbReference type="InterPro" id="IPR044295">
    <property type="entry name" value="BIM1/2/3"/>
</dbReference>
<feature type="domain" description="BHLH" evidence="5">
    <location>
        <begin position="244"/>
        <end position="299"/>
    </location>
</feature>
<dbReference type="Pfam" id="PF00010">
    <property type="entry name" value="HLH"/>
    <property type="match status" value="1"/>
</dbReference>
<evidence type="ECO:0000259" key="5">
    <source>
        <dbReference type="PROSITE" id="PS50888"/>
    </source>
</evidence>
<feature type="compositionally biased region" description="Basic and acidic residues" evidence="4">
    <location>
        <begin position="41"/>
        <end position="54"/>
    </location>
</feature>
<comment type="similarity">
    <text evidence="1">Belongs to the bHLH protein family.</text>
</comment>
<dbReference type="PANTHER" id="PTHR46412">
    <property type="entry name" value="BES1-INTERACTING MYC-LIKE PROTEIN"/>
    <property type="match status" value="1"/>
</dbReference>
<dbReference type="AlphaFoldDB" id="A0A6V7QX84"/>
<gene>
    <name evidence="6" type="ORF">CB5_LOCUS30566</name>
</gene>
<feature type="region of interest" description="Disordered" evidence="4">
    <location>
        <begin position="1"/>
        <end position="103"/>
    </location>
</feature>
<dbReference type="InterPro" id="IPR011598">
    <property type="entry name" value="bHLH_dom"/>
</dbReference>
<evidence type="ECO:0000313" key="6">
    <source>
        <dbReference type="EMBL" id="CAD1847355.1"/>
    </source>
</evidence>
<proteinExistence type="inferred from homology"/>
<evidence type="ECO:0000256" key="4">
    <source>
        <dbReference type="SAM" id="MobiDB-lite"/>
    </source>
</evidence>